<keyword evidence="5 10" id="KW-0813">Transport</keyword>
<comment type="similarity">
    <text evidence="2 10">Belongs to the LolA family.</text>
</comment>
<dbReference type="InterPro" id="IPR018323">
    <property type="entry name" value="OM_lipoprot_carrier_LolA_Pbac"/>
</dbReference>
<sequence length="219" mass="23903" precursor="true">MKRLLILTAAALALSISSLAMAAGPARTKLDAFANGLHSLTGTFSQTLKDANGNNGKPSNGTLALQAPRQFRWETLAPSKQTIVADGSRVWLYDPDLEQVTVRVQSSEESHSPLTVLTDVKQMDKDFNVAEQGEHDGLSWLRLTSKAKDPQFDYADLGFDANGLARMLFRDQLGAVTDIRFSGWQRNVPIPPDTFNFVPPQGADVIGDLPVIQTQPIKN</sequence>
<evidence type="ECO:0000256" key="4">
    <source>
        <dbReference type="ARBA" id="ARBA00014035"/>
    </source>
</evidence>
<evidence type="ECO:0000313" key="11">
    <source>
        <dbReference type="EMBL" id="MBM7121352.1"/>
    </source>
</evidence>
<dbReference type="Proteomes" id="UP001430065">
    <property type="component" value="Unassembled WGS sequence"/>
</dbReference>
<dbReference type="PANTHER" id="PTHR35869">
    <property type="entry name" value="OUTER-MEMBRANE LIPOPROTEIN CARRIER PROTEIN"/>
    <property type="match status" value="1"/>
</dbReference>
<dbReference type="CDD" id="cd16325">
    <property type="entry name" value="LolA"/>
    <property type="match status" value="1"/>
</dbReference>
<dbReference type="InterPro" id="IPR029046">
    <property type="entry name" value="LolA/LolB/LppX"/>
</dbReference>
<keyword evidence="8 10" id="KW-0653">Protein transport</keyword>
<reference evidence="11 12" key="1">
    <citation type="submission" date="2020-10" db="EMBL/GenBank/DDBJ databases">
        <title>Phylogeny of dyella-like bacteria.</title>
        <authorList>
            <person name="Fu J."/>
        </authorList>
    </citation>
    <scope>NUCLEOTIDE SEQUENCE [LARGE SCALE GENOMIC DNA]</scope>
    <source>
        <strain evidence="11 12">THG-B117</strain>
    </source>
</reference>
<evidence type="ECO:0000256" key="6">
    <source>
        <dbReference type="ARBA" id="ARBA00022729"/>
    </source>
</evidence>
<dbReference type="PANTHER" id="PTHR35869:SF1">
    <property type="entry name" value="OUTER-MEMBRANE LIPOPROTEIN CARRIER PROTEIN"/>
    <property type="match status" value="1"/>
</dbReference>
<dbReference type="Pfam" id="PF03548">
    <property type="entry name" value="LolA"/>
    <property type="match status" value="1"/>
</dbReference>
<keyword evidence="12" id="KW-1185">Reference proteome</keyword>
<dbReference type="SUPFAM" id="SSF89392">
    <property type="entry name" value="Prokaryotic lipoproteins and lipoprotein localization factors"/>
    <property type="match status" value="1"/>
</dbReference>
<organism evidence="11 12">
    <name type="scientific">Dyella kyungheensis</name>
    <dbReference type="NCBI Taxonomy" id="1242174"/>
    <lineage>
        <taxon>Bacteria</taxon>
        <taxon>Pseudomonadati</taxon>
        <taxon>Pseudomonadota</taxon>
        <taxon>Gammaproteobacteria</taxon>
        <taxon>Lysobacterales</taxon>
        <taxon>Rhodanobacteraceae</taxon>
        <taxon>Dyella</taxon>
    </lineage>
</organism>
<dbReference type="InterPro" id="IPR004564">
    <property type="entry name" value="OM_lipoprot_carrier_LolA-like"/>
</dbReference>
<comment type="function">
    <text evidence="10">Participates in the translocation of lipoproteins from the inner membrane to the outer membrane. Only forms a complex with a lipoprotein if the residue after the N-terminal Cys is not an aspartate (The Asp acts as a targeting signal to indicate that the lipoprotein should stay in the inner membrane).</text>
</comment>
<feature type="signal peptide" evidence="10">
    <location>
        <begin position="1"/>
        <end position="22"/>
    </location>
</feature>
<evidence type="ECO:0000256" key="3">
    <source>
        <dbReference type="ARBA" id="ARBA00011245"/>
    </source>
</evidence>
<dbReference type="NCBIfam" id="TIGR00547">
    <property type="entry name" value="lolA"/>
    <property type="match status" value="1"/>
</dbReference>
<comment type="subunit">
    <text evidence="3 10">Monomer.</text>
</comment>
<dbReference type="HAMAP" id="MF_00240">
    <property type="entry name" value="LolA"/>
    <property type="match status" value="1"/>
</dbReference>
<dbReference type="RefSeq" id="WP_204635749.1">
    <property type="nucleotide sequence ID" value="NZ_JADIKC010000003.1"/>
</dbReference>
<evidence type="ECO:0000256" key="2">
    <source>
        <dbReference type="ARBA" id="ARBA00007615"/>
    </source>
</evidence>
<keyword evidence="6 10" id="KW-0732">Signal</keyword>
<proteinExistence type="inferred from homology"/>
<keyword evidence="7 10" id="KW-0574">Periplasm</keyword>
<comment type="subcellular location">
    <subcellularLocation>
        <location evidence="1 10">Periplasm</location>
    </subcellularLocation>
</comment>
<dbReference type="EMBL" id="JADIKC010000003">
    <property type="protein sequence ID" value="MBM7121352.1"/>
    <property type="molecule type" value="Genomic_DNA"/>
</dbReference>
<dbReference type="Gene3D" id="2.50.20.10">
    <property type="entry name" value="Lipoprotein localisation LolA/LolB/LppX"/>
    <property type="match status" value="1"/>
</dbReference>
<evidence type="ECO:0000256" key="1">
    <source>
        <dbReference type="ARBA" id="ARBA00004418"/>
    </source>
</evidence>
<comment type="caution">
    <text evidence="11">The sequence shown here is derived from an EMBL/GenBank/DDBJ whole genome shotgun (WGS) entry which is preliminary data.</text>
</comment>
<evidence type="ECO:0000256" key="5">
    <source>
        <dbReference type="ARBA" id="ARBA00022448"/>
    </source>
</evidence>
<protein>
    <recommendedName>
        <fullName evidence="4 10">Outer-membrane lipoprotein carrier protein</fullName>
    </recommendedName>
</protein>
<evidence type="ECO:0000256" key="7">
    <source>
        <dbReference type="ARBA" id="ARBA00022764"/>
    </source>
</evidence>
<evidence type="ECO:0000256" key="9">
    <source>
        <dbReference type="ARBA" id="ARBA00023186"/>
    </source>
</evidence>
<gene>
    <name evidence="10 11" type="primary">lolA</name>
    <name evidence="11" type="ORF">ISP20_09320</name>
</gene>
<accession>A0ABS2JQP7</accession>
<keyword evidence="11" id="KW-0449">Lipoprotein</keyword>
<evidence type="ECO:0000256" key="10">
    <source>
        <dbReference type="HAMAP-Rule" id="MF_00240"/>
    </source>
</evidence>
<keyword evidence="9 10" id="KW-0143">Chaperone</keyword>
<evidence type="ECO:0000313" key="12">
    <source>
        <dbReference type="Proteomes" id="UP001430065"/>
    </source>
</evidence>
<feature type="chain" id="PRO_5044905660" description="Outer-membrane lipoprotein carrier protein" evidence="10">
    <location>
        <begin position="23"/>
        <end position="219"/>
    </location>
</feature>
<name>A0ABS2JQP7_9GAMM</name>
<evidence type="ECO:0000256" key="8">
    <source>
        <dbReference type="ARBA" id="ARBA00022927"/>
    </source>
</evidence>